<proteinExistence type="predicted"/>
<dbReference type="InterPro" id="IPR036390">
    <property type="entry name" value="WH_DNA-bd_sf"/>
</dbReference>
<comment type="caution">
    <text evidence="2">The sequence shown here is derived from an EMBL/GenBank/DDBJ whole genome shotgun (WGS) entry which is preliminary data.</text>
</comment>
<dbReference type="RefSeq" id="WP_181204350.1">
    <property type="nucleotide sequence ID" value="NZ_JABFNF010000542.1"/>
</dbReference>
<organism evidence="2 3">
    <name type="scientific">Escherichia coli</name>
    <dbReference type="NCBI Taxonomy" id="562"/>
    <lineage>
        <taxon>Bacteria</taxon>
        <taxon>Pseudomonadati</taxon>
        <taxon>Pseudomonadota</taxon>
        <taxon>Gammaproteobacteria</taxon>
        <taxon>Enterobacterales</taxon>
        <taxon>Enterobacteriaceae</taxon>
        <taxon>Escherichia</taxon>
    </lineage>
</organism>
<evidence type="ECO:0000259" key="1">
    <source>
        <dbReference type="Pfam" id="PF07515"/>
    </source>
</evidence>
<accession>A0A8T3LH94</accession>
<feature type="non-terminal residue" evidence="2">
    <location>
        <position position="117"/>
    </location>
</feature>
<dbReference type="SUPFAM" id="SSF46785">
    <property type="entry name" value="Winged helix' DNA-binding domain"/>
    <property type="match status" value="1"/>
</dbReference>
<dbReference type="GO" id="GO:0003677">
    <property type="term" value="F:DNA binding"/>
    <property type="evidence" value="ECO:0007669"/>
    <property type="project" value="UniProtKB-KW"/>
</dbReference>
<dbReference type="AlphaFoldDB" id="A0A8T3LH94"/>
<feature type="domain" description="Putative conjugal transfer nickase/helicase TraI C-terminal" evidence="1">
    <location>
        <begin position="28"/>
        <end position="117"/>
    </location>
</feature>
<dbReference type="Pfam" id="PF07515">
    <property type="entry name" value="TraI_2_C"/>
    <property type="match status" value="1"/>
</dbReference>
<reference evidence="2 3" key="1">
    <citation type="submission" date="2020-05" db="EMBL/GenBank/DDBJ databases">
        <title>Epidemiological investigations into extended-spectrum beta-lactam resistant Escherichia coli ST457 carried by Australian Silver gulls identified clonal lineages that cause ExPEC disease.</title>
        <authorList>
            <person name="Nesporova K."/>
            <person name="Wyrsch E.R."/>
            <person name="Valcek A."/>
            <person name="Bitar I."/>
            <person name="Chaw K."/>
            <person name="Harris P."/>
            <person name="Hrabak J."/>
            <person name="Djordjevic S.P."/>
            <person name="Dolejska M."/>
        </authorList>
    </citation>
    <scope>NUCLEOTIDE SEQUENCE [LARGE SCALE GENOMIC DNA]</scope>
    <source>
        <strain evidence="2 3">CE1966</strain>
    </source>
</reference>
<dbReference type="InterPro" id="IPR011093">
    <property type="entry name" value="TraI_2_C"/>
</dbReference>
<gene>
    <name evidence="2" type="ORF">HLX92_27680</name>
</gene>
<feature type="non-terminal residue" evidence="2">
    <location>
        <position position="1"/>
    </location>
</feature>
<dbReference type="Proteomes" id="UP000523197">
    <property type="component" value="Unassembled WGS sequence"/>
</dbReference>
<evidence type="ECO:0000313" key="3">
    <source>
        <dbReference type="Proteomes" id="UP000523197"/>
    </source>
</evidence>
<protein>
    <submittedName>
        <fullName evidence="2">DNA-binding domain-containing protein</fullName>
    </submittedName>
</protein>
<dbReference type="EMBL" id="JABFNF010000542">
    <property type="protein sequence ID" value="MBA1889898.1"/>
    <property type="molecule type" value="Genomic_DNA"/>
</dbReference>
<evidence type="ECO:0000313" key="2">
    <source>
        <dbReference type="EMBL" id="MBA1889898.1"/>
    </source>
</evidence>
<name>A0A8T3LH94_ECOLX</name>
<keyword evidence="2" id="KW-0238">DNA-binding</keyword>
<sequence>NETEAVIATNIEVEQPSPLPEQNETALSGEAFWQWLVRNVQAQHLEVNEPNARIHTVAGSVFLVTPGIFKLWLSTCGQNVPEEYWREVQKKFQNLNLHRKQKNGLNIWHCAVVGPRR</sequence>